<evidence type="ECO:0000313" key="5">
    <source>
        <dbReference type="EMBL" id="UXD88058.1"/>
    </source>
</evidence>
<evidence type="ECO:0000313" key="6">
    <source>
        <dbReference type="Proteomes" id="UP001065322"/>
    </source>
</evidence>
<sequence>MMKKDLYFQYAIGGNHSMSSTEGQWDKALSPFFKVQTKINPHPPPENQAETCTTDGMTILCLEIHQEVLLQSQINASLQENASAVLVYTEQGSAELFTCSQNIKINCGETFIIENSQPFILRADTCRLRLVIFNLHLISAIYPLIKMTRIMPLSHNNKAELLQHFIRDEFDRFRNLNSSGYTIRQETASHILRLMVQDQYLARIRNSHEKTMAVQKYLAANIFQPDITAATLCKELDISTYELQKIMQPHGGLKQYINKARIEEFCRKLHQGIDYSYNLYALSLDLGFRSESAFRRIFKSVTGVVPSKFLSDIHNRINPSPGHSE</sequence>
<evidence type="ECO:0000259" key="4">
    <source>
        <dbReference type="PROSITE" id="PS01124"/>
    </source>
</evidence>
<protein>
    <submittedName>
        <fullName evidence="5">AraC family transcriptional regulator</fullName>
    </submittedName>
</protein>
<dbReference type="EMBL" id="CP054475">
    <property type="protein sequence ID" value="UXD88058.1"/>
    <property type="molecule type" value="Genomic_DNA"/>
</dbReference>
<dbReference type="RefSeq" id="WP_260996808.1">
    <property type="nucleotide sequence ID" value="NZ_CP054475.1"/>
</dbReference>
<keyword evidence="6" id="KW-1185">Reference proteome</keyword>
<keyword evidence="3" id="KW-0804">Transcription</keyword>
<dbReference type="SUPFAM" id="SSF46689">
    <property type="entry name" value="Homeodomain-like"/>
    <property type="match status" value="1"/>
</dbReference>
<dbReference type="Proteomes" id="UP001065322">
    <property type="component" value="Chromosome"/>
</dbReference>
<reference evidence="6" key="1">
    <citation type="submission" date="2020-06" db="EMBL/GenBank/DDBJ databases">
        <title>Thalassolituus marinus alknpb1M-1, a hydrocarbon-degrading bacterium isolated from the deep-sea overlying water using an in-situ strategy from the South China Sea basin.</title>
        <authorList>
            <person name="Dong C."/>
            <person name="Chen Y."/>
            <person name="Shao Z."/>
        </authorList>
    </citation>
    <scope>NUCLEOTIDE SEQUENCE [LARGE SCALE GENOMIC DNA]</scope>
    <source>
        <strain evidence="6">alknpb1M-1</strain>
    </source>
</reference>
<name>A0ABY6AD14_9GAMM</name>
<keyword evidence="2" id="KW-0238">DNA-binding</keyword>
<dbReference type="PANTHER" id="PTHR43280:SF28">
    <property type="entry name" value="HTH-TYPE TRANSCRIPTIONAL ACTIVATOR RHAS"/>
    <property type="match status" value="1"/>
</dbReference>
<dbReference type="SMART" id="SM00342">
    <property type="entry name" value="HTH_ARAC"/>
    <property type="match status" value="1"/>
</dbReference>
<dbReference type="InterPro" id="IPR009057">
    <property type="entry name" value="Homeodomain-like_sf"/>
</dbReference>
<gene>
    <name evidence="5" type="ORF">HUF19_11725</name>
</gene>
<proteinExistence type="predicted"/>
<organism evidence="5 6">
    <name type="scientific">Thalassolituus hydrocarboniclasticus</name>
    <dbReference type="NCBI Taxonomy" id="2742796"/>
    <lineage>
        <taxon>Bacteria</taxon>
        <taxon>Pseudomonadati</taxon>
        <taxon>Pseudomonadota</taxon>
        <taxon>Gammaproteobacteria</taxon>
        <taxon>Oceanospirillales</taxon>
        <taxon>Oceanospirillaceae</taxon>
        <taxon>Thalassolituus</taxon>
    </lineage>
</organism>
<dbReference type="PANTHER" id="PTHR43280">
    <property type="entry name" value="ARAC-FAMILY TRANSCRIPTIONAL REGULATOR"/>
    <property type="match status" value="1"/>
</dbReference>
<dbReference type="Pfam" id="PF12833">
    <property type="entry name" value="HTH_18"/>
    <property type="match status" value="1"/>
</dbReference>
<accession>A0ABY6AD14</accession>
<evidence type="ECO:0000256" key="3">
    <source>
        <dbReference type="ARBA" id="ARBA00023163"/>
    </source>
</evidence>
<feature type="domain" description="HTH araC/xylS-type" evidence="4">
    <location>
        <begin position="212"/>
        <end position="312"/>
    </location>
</feature>
<evidence type="ECO:0000256" key="2">
    <source>
        <dbReference type="ARBA" id="ARBA00023125"/>
    </source>
</evidence>
<evidence type="ECO:0000256" key="1">
    <source>
        <dbReference type="ARBA" id="ARBA00023015"/>
    </source>
</evidence>
<dbReference type="Gene3D" id="1.10.10.60">
    <property type="entry name" value="Homeodomain-like"/>
    <property type="match status" value="1"/>
</dbReference>
<keyword evidence="1" id="KW-0805">Transcription regulation</keyword>
<dbReference type="PROSITE" id="PS01124">
    <property type="entry name" value="HTH_ARAC_FAMILY_2"/>
    <property type="match status" value="1"/>
</dbReference>
<dbReference type="InterPro" id="IPR018060">
    <property type="entry name" value="HTH_AraC"/>
</dbReference>